<keyword evidence="2" id="KW-1185">Reference proteome</keyword>
<dbReference type="EMBL" id="CP098401">
    <property type="protein sequence ID" value="URW75161.1"/>
    <property type="molecule type" value="Genomic_DNA"/>
</dbReference>
<dbReference type="InterPro" id="IPR027417">
    <property type="entry name" value="P-loop_NTPase"/>
</dbReference>
<reference evidence="1" key="1">
    <citation type="submission" date="2022-05" db="EMBL/GenBank/DDBJ databases">
        <title>Sphingomonas sp. strain RMG20 Genome sequencing and assembly.</title>
        <authorList>
            <person name="Kim I."/>
        </authorList>
    </citation>
    <scope>NUCLEOTIDE SEQUENCE</scope>
    <source>
        <strain evidence="1">RMG20</strain>
    </source>
</reference>
<dbReference type="SUPFAM" id="SSF53795">
    <property type="entry name" value="PEP carboxykinase-like"/>
    <property type="match status" value="1"/>
</dbReference>
<name>A0ABY4TRZ7_9SPHN</name>
<dbReference type="RefSeq" id="WP_250750906.1">
    <property type="nucleotide sequence ID" value="NZ_CP098401.1"/>
</dbReference>
<sequence>MATTEEPPRVYDGVGWGLAIRSALPVPGVLCGVPMAAHADVRIERGHVVVPDASACVGPYARAGDALVFLPGPARYRIASDGIVVDCADPAHPDVAGLLIATALPALVWMRGTPVLHAACAAPPGGDAVAVVGASGAGKSRVLDQLYAAGWDVVADDSVALSDNGDAILASGLPGGLHLRDAGADDARRWCPIPPSRQRRSARLAAIIEIAPDADRTTRLSGVDALATLLRHRHRPRVPELLSLQASVMPTLAAAARACPVWRWSPEPDFAASVDAVIVAIGARA</sequence>
<proteinExistence type="predicted"/>
<dbReference type="Gene3D" id="3.40.50.300">
    <property type="entry name" value="P-loop containing nucleotide triphosphate hydrolases"/>
    <property type="match status" value="1"/>
</dbReference>
<gene>
    <name evidence="1" type="ORF">M9980_11475</name>
</gene>
<evidence type="ECO:0000313" key="1">
    <source>
        <dbReference type="EMBL" id="URW75161.1"/>
    </source>
</evidence>
<evidence type="ECO:0000313" key="2">
    <source>
        <dbReference type="Proteomes" id="UP001055580"/>
    </source>
</evidence>
<evidence type="ECO:0008006" key="3">
    <source>
        <dbReference type="Google" id="ProtNLM"/>
    </source>
</evidence>
<dbReference type="Proteomes" id="UP001055580">
    <property type="component" value="Chromosome"/>
</dbReference>
<protein>
    <recommendedName>
        <fullName evidence="3">HPr kinase/phosphorylase C-terminal domain-containing protein</fullName>
    </recommendedName>
</protein>
<accession>A0ABY4TRZ7</accession>
<organism evidence="1 2">
    <name type="scientific">Sphingomonas donggukensis</name>
    <dbReference type="NCBI Taxonomy" id="2949093"/>
    <lineage>
        <taxon>Bacteria</taxon>
        <taxon>Pseudomonadati</taxon>
        <taxon>Pseudomonadota</taxon>
        <taxon>Alphaproteobacteria</taxon>
        <taxon>Sphingomonadales</taxon>
        <taxon>Sphingomonadaceae</taxon>
        <taxon>Sphingomonas</taxon>
    </lineage>
</organism>